<proteinExistence type="inferred from homology"/>
<dbReference type="PANTHER" id="PTHR11239:SF12">
    <property type="entry name" value="DNA-DIRECTED RNA POLYMERASE III SUBUNIT RPC10"/>
    <property type="match status" value="1"/>
</dbReference>
<keyword evidence="1 5" id="KW-0479">Metal-binding</keyword>
<evidence type="ECO:0000259" key="7">
    <source>
        <dbReference type="PROSITE" id="PS51133"/>
    </source>
</evidence>
<dbReference type="PROSITE" id="PS00466">
    <property type="entry name" value="ZF_TFIIS_1"/>
    <property type="match status" value="1"/>
</dbReference>
<organism evidence="8">
    <name type="scientific">uncultured marine thaumarchaeote KM3_49_A08</name>
    <dbReference type="NCBI Taxonomy" id="1456171"/>
    <lineage>
        <taxon>Archaea</taxon>
        <taxon>Nitrososphaerota</taxon>
        <taxon>environmental samples</taxon>
    </lineage>
</organism>
<dbReference type="GO" id="GO:0008270">
    <property type="term" value="F:zinc ion binding"/>
    <property type="evidence" value="ECO:0007669"/>
    <property type="project" value="UniProtKB-KW"/>
</dbReference>
<feature type="binding site" evidence="5">
    <location>
        <position position="4"/>
    </location>
    <ligand>
        <name>Zn(2+)</name>
        <dbReference type="ChEBI" id="CHEBI:29105"/>
        <label>1</label>
    </ligand>
</feature>
<dbReference type="GO" id="GO:0006355">
    <property type="term" value="P:regulation of DNA-templated transcription"/>
    <property type="evidence" value="ECO:0007669"/>
    <property type="project" value="InterPro"/>
</dbReference>
<dbReference type="Gene3D" id="2.20.25.10">
    <property type="match status" value="1"/>
</dbReference>
<feature type="domain" description="TFIIS-type" evidence="7">
    <location>
        <begin position="63"/>
        <end position="103"/>
    </location>
</feature>
<evidence type="ECO:0000256" key="5">
    <source>
        <dbReference type="PIRSR" id="PIRSR005586-1"/>
    </source>
</evidence>
<evidence type="ECO:0000256" key="1">
    <source>
        <dbReference type="ARBA" id="ARBA00022723"/>
    </source>
</evidence>
<feature type="binding site" evidence="5">
    <location>
        <position position="95"/>
    </location>
    <ligand>
        <name>Zn(2+)</name>
        <dbReference type="ChEBI" id="CHEBI:29105"/>
        <label>2</label>
    </ligand>
</feature>
<dbReference type="PROSITE" id="PS51133">
    <property type="entry name" value="ZF_TFIIS_2"/>
    <property type="match status" value="1"/>
</dbReference>
<dbReference type="SMART" id="SM00440">
    <property type="entry name" value="ZnF_C2C2"/>
    <property type="match status" value="1"/>
</dbReference>
<evidence type="ECO:0000256" key="2">
    <source>
        <dbReference type="ARBA" id="ARBA00022771"/>
    </source>
</evidence>
<dbReference type="InterPro" id="IPR012164">
    <property type="entry name" value="Rpa12/Rpb9/Rpc10/TFS"/>
</dbReference>
<gene>
    <name evidence="8" type="primary">tfs</name>
</gene>
<reference evidence="8" key="1">
    <citation type="journal article" date="2014" name="Genome Biol. Evol.">
        <title>Pangenome evidence for extensive interdomain horizontal transfer affecting lineage core and shell genes in uncultured planktonic thaumarchaeota and euryarchaeota.</title>
        <authorList>
            <person name="Deschamps P."/>
            <person name="Zivanovic Y."/>
            <person name="Moreira D."/>
            <person name="Rodriguez-Valera F."/>
            <person name="Lopez-Garcia P."/>
        </authorList>
    </citation>
    <scope>NUCLEOTIDE SEQUENCE</scope>
</reference>
<sequence length="106" mass="12335">MKFCPNCDIRLKKTSGSSILSCSKCDYTEDDNAKFEDQKISEEVQSDFMVLDENEGKDVLPTIEIECEKCGNNQAVWWMLQTRSADEPTTQFYRCTKCSYTWRNYA</sequence>
<dbReference type="CDD" id="cd10511">
    <property type="entry name" value="Zn-ribbon_TFS"/>
    <property type="match status" value="1"/>
</dbReference>
<accession>A0A075H4X9</accession>
<comment type="similarity">
    <text evidence="4">Belongs to the archaeal rpoM/eukaryotic RPA12/RPB9/RPC11 RNA polymerase family.</text>
</comment>
<dbReference type="InterPro" id="IPR001222">
    <property type="entry name" value="Znf_TFIIS"/>
</dbReference>
<feature type="binding site" evidence="5">
    <location>
        <position position="70"/>
    </location>
    <ligand>
        <name>Zn(2+)</name>
        <dbReference type="ChEBI" id="CHEBI:29105"/>
        <label>2</label>
    </ligand>
</feature>
<evidence type="ECO:0000313" key="8">
    <source>
        <dbReference type="EMBL" id="AIF11119.1"/>
    </source>
</evidence>
<dbReference type="NCBIfam" id="TIGR01384">
    <property type="entry name" value="TFS_arch"/>
    <property type="match status" value="1"/>
</dbReference>
<dbReference type="GO" id="GO:0003676">
    <property type="term" value="F:nucleic acid binding"/>
    <property type="evidence" value="ECO:0007669"/>
    <property type="project" value="InterPro"/>
</dbReference>
<name>A0A075H4X9_9ARCH</name>
<dbReference type="EMBL" id="KF900909">
    <property type="protein sequence ID" value="AIF11119.1"/>
    <property type="molecule type" value="Genomic_DNA"/>
</dbReference>
<dbReference type="PIRSF" id="PIRSF005586">
    <property type="entry name" value="RNApol_RpoM"/>
    <property type="match status" value="1"/>
</dbReference>
<dbReference type="GO" id="GO:0003899">
    <property type="term" value="F:DNA-directed RNA polymerase activity"/>
    <property type="evidence" value="ECO:0007669"/>
    <property type="project" value="InterPro"/>
</dbReference>
<feature type="binding site" evidence="5">
    <location>
        <position position="67"/>
    </location>
    <ligand>
        <name>Zn(2+)</name>
        <dbReference type="ChEBI" id="CHEBI:29105"/>
        <label>2</label>
    </ligand>
</feature>
<keyword evidence="3 5" id="KW-0862">Zinc</keyword>
<dbReference type="SUPFAM" id="SSF57783">
    <property type="entry name" value="Zinc beta-ribbon"/>
    <property type="match status" value="1"/>
</dbReference>
<evidence type="ECO:0000256" key="4">
    <source>
        <dbReference type="PIRNR" id="PIRNR005586"/>
    </source>
</evidence>
<dbReference type="PANTHER" id="PTHR11239">
    <property type="entry name" value="DNA-DIRECTED RNA POLYMERASE"/>
    <property type="match status" value="1"/>
</dbReference>
<feature type="binding site" evidence="5">
    <location>
        <position position="22"/>
    </location>
    <ligand>
        <name>Zn(2+)</name>
        <dbReference type="ChEBI" id="CHEBI:29105"/>
        <label>1</label>
    </ligand>
</feature>
<feature type="binding site" evidence="5">
    <location>
        <position position="7"/>
    </location>
    <ligand>
        <name>Zn(2+)</name>
        <dbReference type="ChEBI" id="CHEBI:29105"/>
        <label>1</label>
    </ligand>
</feature>
<dbReference type="AlphaFoldDB" id="A0A075H4X9"/>
<feature type="binding site" evidence="5">
    <location>
        <position position="98"/>
    </location>
    <ligand>
        <name>Zn(2+)</name>
        <dbReference type="ChEBI" id="CHEBI:29105"/>
        <label>2</label>
    </ligand>
</feature>
<protein>
    <submittedName>
        <fullName evidence="8">Transcription termination factor (Tfs)</fullName>
    </submittedName>
</protein>
<evidence type="ECO:0000256" key="3">
    <source>
        <dbReference type="ARBA" id="ARBA00022833"/>
    </source>
</evidence>
<dbReference type="InterPro" id="IPR006288">
    <property type="entry name" value="TFS"/>
</dbReference>
<keyword evidence="2 6" id="KW-0863">Zinc-finger</keyword>
<dbReference type="GO" id="GO:0006351">
    <property type="term" value="P:DNA-templated transcription"/>
    <property type="evidence" value="ECO:0007669"/>
    <property type="project" value="InterPro"/>
</dbReference>
<feature type="binding site" evidence="5">
    <location>
        <position position="25"/>
    </location>
    <ligand>
        <name>Zn(2+)</name>
        <dbReference type="ChEBI" id="CHEBI:29105"/>
        <label>1</label>
    </ligand>
</feature>
<evidence type="ECO:0000256" key="6">
    <source>
        <dbReference type="PIRSR" id="PIRSR005586-2"/>
    </source>
</evidence>
<dbReference type="Pfam" id="PF01096">
    <property type="entry name" value="Zn_ribbon_TFIIS"/>
    <property type="match status" value="1"/>
</dbReference>
<keyword evidence="4" id="KW-0804">Transcription</keyword>
<feature type="zinc finger region" description="C4-type" evidence="6">
    <location>
        <begin position="4"/>
        <end position="25"/>
    </location>
</feature>